<sequence length="138" mass="16316">MEITSERNHPIQQSESNRQIFQWASDELEKKGYSRKISARIIKKMMIRMKDQKASFIQWVTDRPVYTESHYHKQHKARLFIQHQVSRMIVRSLMKKGYPKQSACHLAYTLIRHAGGPEHCDITAVLEATKSWPKLKRP</sequence>
<dbReference type="OrthoDB" id="6195793at2"/>
<gene>
    <name evidence="1" type="ORF">GZ78_22535</name>
</gene>
<proteinExistence type="predicted"/>
<keyword evidence="2" id="KW-1185">Reference proteome</keyword>
<evidence type="ECO:0000313" key="2">
    <source>
        <dbReference type="Proteomes" id="UP000028073"/>
    </source>
</evidence>
<evidence type="ECO:0000313" key="1">
    <source>
        <dbReference type="EMBL" id="KEQ16608.1"/>
    </source>
</evidence>
<dbReference type="EMBL" id="JOKH01000005">
    <property type="protein sequence ID" value="KEQ16608.1"/>
    <property type="molecule type" value="Genomic_DNA"/>
</dbReference>
<dbReference type="RefSeq" id="WP_034840302.1">
    <property type="nucleotide sequence ID" value="NZ_JOKH01000005.1"/>
</dbReference>
<comment type="caution">
    <text evidence="1">The sequence shown here is derived from an EMBL/GenBank/DDBJ whole genome shotgun (WGS) entry which is preliminary data.</text>
</comment>
<accession>A0A081NDT5</accession>
<organism evidence="1 2">
    <name type="scientific">Endozoicomonas numazuensis</name>
    <dbReference type="NCBI Taxonomy" id="1137799"/>
    <lineage>
        <taxon>Bacteria</taxon>
        <taxon>Pseudomonadati</taxon>
        <taxon>Pseudomonadota</taxon>
        <taxon>Gammaproteobacteria</taxon>
        <taxon>Oceanospirillales</taxon>
        <taxon>Endozoicomonadaceae</taxon>
        <taxon>Endozoicomonas</taxon>
    </lineage>
</organism>
<dbReference type="AlphaFoldDB" id="A0A081NDT5"/>
<protein>
    <submittedName>
        <fullName evidence="1">Uncharacterized protein</fullName>
    </submittedName>
</protein>
<reference evidence="1 2" key="1">
    <citation type="submission" date="2014-06" db="EMBL/GenBank/DDBJ databases">
        <title>Whole Genome Sequences of Three Symbiotic Endozoicomonas Bacteria.</title>
        <authorList>
            <person name="Neave M.J."/>
            <person name="Apprill A."/>
            <person name="Voolstra C.R."/>
        </authorList>
    </citation>
    <scope>NUCLEOTIDE SEQUENCE [LARGE SCALE GENOMIC DNA]</scope>
    <source>
        <strain evidence="1 2">DSM 25634</strain>
    </source>
</reference>
<dbReference type="Proteomes" id="UP000028073">
    <property type="component" value="Unassembled WGS sequence"/>
</dbReference>
<name>A0A081NDT5_9GAMM</name>